<dbReference type="AlphaFoldDB" id="A0A183SNK9"/>
<evidence type="ECO:0000256" key="1">
    <source>
        <dbReference type="ARBA" id="ARBA00009636"/>
    </source>
</evidence>
<proteinExistence type="inferred from homology"/>
<dbReference type="Gene3D" id="1.10.287.600">
    <property type="entry name" value="Helix hairpin bin"/>
    <property type="match status" value="1"/>
</dbReference>
<organism evidence="6">
    <name type="scientific">Schistocephalus solidus</name>
    <name type="common">Tapeworm</name>
    <dbReference type="NCBI Taxonomy" id="70667"/>
    <lineage>
        <taxon>Eukaryota</taxon>
        <taxon>Metazoa</taxon>
        <taxon>Spiralia</taxon>
        <taxon>Lophotrochozoa</taxon>
        <taxon>Platyhelminthes</taxon>
        <taxon>Cestoda</taxon>
        <taxon>Eucestoda</taxon>
        <taxon>Diphyllobothriidea</taxon>
        <taxon>Diphyllobothriidae</taxon>
        <taxon>Schistocephalus</taxon>
    </lineage>
</organism>
<dbReference type="PANTHER" id="PTHR11588">
    <property type="entry name" value="TUBULIN"/>
    <property type="match status" value="1"/>
</dbReference>
<dbReference type="GO" id="GO:0007017">
    <property type="term" value="P:microtubule-based process"/>
    <property type="evidence" value="ECO:0007669"/>
    <property type="project" value="InterPro"/>
</dbReference>
<dbReference type="SUPFAM" id="SSF52490">
    <property type="entry name" value="Tubulin nucleotide-binding domain-like"/>
    <property type="match status" value="1"/>
</dbReference>
<dbReference type="PRINTS" id="PR01224">
    <property type="entry name" value="DELTATUBULIN"/>
</dbReference>
<dbReference type="GO" id="GO:0005525">
    <property type="term" value="F:GTP binding"/>
    <property type="evidence" value="ECO:0007669"/>
    <property type="project" value="UniProtKB-KW"/>
</dbReference>
<dbReference type="InterPro" id="IPR023123">
    <property type="entry name" value="Tubulin_C"/>
</dbReference>
<evidence type="ECO:0000256" key="4">
    <source>
        <dbReference type="ARBA" id="ARBA00023134"/>
    </source>
</evidence>
<dbReference type="InterPro" id="IPR008280">
    <property type="entry name" value="Tub_FtsZ_C"/>
</dbReference>
<dbReference type="InterPro" id="IPR018316">
    <property type="entry name" value="Tubulin/FtsZ_2-layer-sand-dom"/>
</dbReference>
<accession>A0A183SNK9</accession>
<evidence type="ECO:0000313" key="6">
    <source>
        <dbReference type="WBParaSite" id="SSLN_0000599401-mRNA-1"/>
    </source>
</evidence>
<sequence length="371" mass="42115">LEEHIDNSFIKQAKFDFGIYPSQQQVSSVVEPYNAILAASSPCRMESISLFFDNRSIIKVIRDRLQKEAISFSTMNRLLAQTSELPNLRKKFHFASVTKSDALILVFKPVIGKKVFFMSQSTHLTLTKLLQVFGEMTANLRFSSLLSAKLTDLGTNLIPYPSMEFLMCGMAPIMDQKTLDRTKISCDGLILEALNDDNQLAHSEYTLHETVFMSCALLYRGDVSAREVASSVDEAKRRRYLLFADWSPCGYKIGICSQPMTTVSSSGIAASPRSLCALFNCTAVRGCLTAIHEQYTRLKEKRAFFHWYLYEGMEEEEFEEAFEESRDLLADYDLVENCQKDPNACNPGTYFGRSDHRVYPEVDPRETIFVS</sequence>
<keyword evidence="3" id="KW-0547">Nucleotide-binding</keyword>
<dbReference type="GO" id="GO:0005200">
    <property type="term" value="F:structural constituent of cytoskeleton"/>
    <property type="evidence" value="ECO:0007669"/>
    <property type="project" value="InterPro"/>
</dbReference>
<keyword evidence="2" id="KW-0493">Microtubule</keyword>
<dbReference type="InterPro" id="IPR002967">
    <property type="entry name" value="Delta_tubulin"/>
</dbReference>
<dbReference type="Pfam" id="PF03953">
    <property type="entry name" value="Tubulin_C"/>
    <property type="match status" value="1"/>
</dbReference>
<comment type="similarity">
    <text evidence="1">Belongs to the tubulin family.</text>
</comment>
<dbReference type="InterPro" id="IPR036525">
    <property type="entry name" value="Tubulin/FtsZ_GTPase_sf"/>
</dbReference>
<dbReference type="InterPro" id="IPR037103">
    <property type="entry name" value="Tubulin/FtsZ-like_C"/>
</dbReference>
<evidence type="ECO:0000256" key="2">
    <source>
        <dbReference type="ARBA" id="ARBA00022701"/>
    </source>
</evidence>
<feature type="domain" description="Tubulin/FtsZ 2-layer sandwich" evidence="5">
    <location>
        <begin position="161"/>
        <end position="291"/>
    </location>
</feature>
<dbReference type="WBParaSite" id="SSLN_0000599401-mRNA-1">
    <property type="protein sequence ID" value="SSLN_0000599401-mRNA-1"/>
    <property type="gene ID" value="SSLN_0000599401"/>
</dbReference>
<dbReference type="GO" id="GO:0005874">
    <property type="term" value="C:microtubule"/>
    <property type="evidence" value="ECO:0007669"/>
    <property type="project" value="UniProtKB-KW"/>
</dbReference>
<evidence type="ECO:0000259" key="5">
    <source>
        <dbReference type="Pfam" id="PF03953"/>
    </source>
</evidence>
<dbReference type="InterPro" id="IPR000217">
    <property type="entry name" value="Tubulin"/>
</dbReference>
<dbReference type="Gene3D" id="3.40.50.1440">
    <property type="entry name" value="Tubulin/FtsZ, GTPase domain"/>
    <property type="match status" value="1"/>
</dbReference>
<dbReference type="PRINTS" id="PR01161">
    <property type="entry name" value="TUBULIN"/>
</dbReference>
<reference evidence="6" key="1">
    <citation type="submission" date="2016-06" db="UniProtKB">
        <authorList>
            <consortium name="WormBaseParasite"/>
        </authorList>
    </citation>
    <scope>IDENTIFICATION</scope>
</reference>
<name>A0A183SNK9_SCHSO</name>
<evidence type="ECO:0000256" key="3">
    <source>
        <dbReference type="ARBA" id="ARBA00022741"/>
    </source>
</evidence>
<protein>
    <submittedName>
        <fullName evidence="6">Tubulin_C domain-containing protein</fullName>
    </submittedName>
</protein>
<keyword evidence="4" id="KW-0342">GTP-binding</keyword>
<dbReference type="Gene3D" id="3.30.1330.20">
    <property type="entry name" value="Tubulin/FtsZ, C-terminal domain"/>
    <property type="match status" value="1"/>
</dbReference>
<dbReference type="SUPFAM" id="SSF55307">
    <property type="entry name" value="Tubulin C-terminal domain-like"/>
    <property type="match status" value="1"/>
</dbReference>